<gene>
    <name evidence="5" type="ORF">UFOPK1433_00473</name>
</gene>
<reference evidence="5" key="1">
    <citation type="submission" date="2020-05" db="EMBL/GenBank/DDBJ databases">
        <authorList>
            <person name="Chiriac C."/>
            <person name="Salcher M."/>
            <person name="Ghai R."/>
            <person name="Kavagutti S V."/>
        </authorList>
    </citation>
    <scope>NUCLEOTIDE SEQUENCE</scope>
</reference>
<evidence type="ECO:0000256" key="3">
    <source>
        <dbReference type="SAM" id="Phobius"/>
    </source>
</evidence>
<evidence type="ECO:0000259" key="4">
    <source>
        <dbReference type="PROSITE" id="PS50901"/>
    </source>
</evidence>
<dbReference type="Gene3D" id="3.40.50.300">
    <property type="entry name" value="P-loop containing nucleotide triphosphate hydrolases"/>
    <property type="match status" value="1"/>
</dbReference>
<dbReference type="CDD" id="cd01127">
    <property type="entry name" value="TrwB_TraG_TraD_VirD4"/>
    <property type="match status" value="1"/>
</dbReference>
<dbReference type="SMART" id="SM00382">
    <property type="entry name" value="AAA"/>
    <property type="match status" value="1"/>
</dbReference>
<dbReference type="PANTHER" id="PTHR22683">
    <property type="entry name" value="SPORULATION PROTEIN RELATED"/>
    <property type="match status" value="1"/>
</dbReference>
<dbReference type="EMBL" id="CAEZSN010000040">
    <property type="protein sequence ID" value="CAB4540481.1"/>
    <property type="molecule type" value="Genomic_DNA"/>
</dbReference>
<dbReference type="InterPro" id="IPR050206">
    <property type="entry name" value="FtsK/SpoIIIE/SftA"/>
</dbReference>
<name>A0A6J6BN35_9ZZZZ</name>
<accession>A0A6J6BN35</accession>
<feature type="domain" description="FtsK" evidence="4">
    <location>
        <begin position="114"/>
        <end position="292"/>
    </location>
</feature>
<protein>
    <submittedName>
        <fullName evidence="5">Unannotated protein</fullName>
    </submittedName>
</protein>
<evidence type="ECO:0000256" key="1">
    <source>
        <dbReference type="ARBA" id="ARBA00022741"/>
    </source>
</evidence>
<dbReference type="AlphaFoldDB" id="A0A6J6BN35"/>
<keyword evidence="3" id="KW-1133">Transmembrane helix</keyword>
<proteinExistence type="predicted"/>
<dbReference type="GO" id="GO:0003677">
    <property type="term" value="F:DNA binding"/>
    <property type="evidence" value="ECO:0007669"/>
    <property type="project" value="InterPro"/>
</dbReference>
<dbReference type="SUPFAM" id="SSF52540">
    <property type="entry name" value="P-loop containing nucleoside triphosphate hydrolases"/>
    <property type="match status" value="1"/>
</dbReference>
<sequence>MSPLLLLPSIAIGLFYGLTTGNYLILVASVLSGLVAWLVSRRKGVAPEGELRLVGQRVWLGEKRLPKHQIFWSKAQHLKVIELFSAQSLPSLDGLRSLRAVGWYPGVANAYLVGVDKVFRLDEGAGHLLVIGPTGSGKSELIHLVIASLDDSVALAVADYKGGAVLTELPWITLRTSDIEPQDSQNAFWKNLIDELGRREQFLREQGVANWSAAERLGVSEPRHLVVVDEAVAAIRSNTLALDAITRIATKGRSLGVHLLLTTQSLVGLPREILINLRSRLALAGTDDVELLQLGCKDKIGVGSSETKAAVLMHDGQTFAVQVPLGARKAPRKAA</sequence>
<feature type="transmembrane region" description="Helical" evidence="3">
    <location>
        <begin position="20"/>
        <end position="39"/>
    </location>
</feature>
<dbReference type="PROSITE" id="PS50901">
    <property type="entry name" value="FTSK"/>
    <property type="match status" value="1"/>
</dbReference>
<dbReference type="GO" id="GO:0005524">
    <property type="term" value="F:ATP binding"/>
    <property type="evidence" value="ECO:0007669"/>
    <property type="project" value="UniProtKB-KW"/>
</dbReference>
<evidence type="ECO:0000313" key="5">
    <source>
        <dbReference type="EMBL" id="CAB4540481.1"/>
    </source>
</evidence>
<keyword evidence="1" id="KW-0547">Nucleotide-binding</keyword>
<dbReference type="InterPro" id="IPR002543">
    <property type="entry name" value="FtsK_dom"/>
</dbReference>
<keyword evidence="3" id="KW-0472">Membrane</keyword>
<keyword evidence="2" id="KW-0067">ATP-binding</keyword>
<dbReference type="Pfam" id="PF01580">
    <property type="entry name" value="FtsK_SpoIIIE"/>
    <property type="match status" value="1"/>
</dbReference>
<keyword evidence="3" id="KW-0812">Transmembrane</keyword>
<dbReference type="PANTHER" id="PTHR22683:SF1">
    <property type="entry name" value="TYPE VII SECRETION SYSTEM PROTEIN ESSC"/>
    <property type="match status" value="1"/>
</dbReference>
<evidence type="ECO:0000256" key="2">
    <source>
        <dbReference type="ARBA" id="ARBA00022840"/>
    </source>
</evidence>
<organism evidence="5">
    <name type="scientific">freshwater metagenome</name>
    <dbReference type="NCBI Taxonomy" id="449393"/>
    <lineage>
        <taxon>unclassified sequences</taxon>
        <taxon>metagenomes</taxon>
        <taxon>ecological metagenomes</taxon>
    </lineage>
</organism>
<dbReference type="InterPro" id="IPR027417">
    <property type="entry name" value="P-loop_NTPase"/>
</dbReference>
<dbReference type="InterPro" id="IPR003593">
    <property type="entry name" value="AAA+_ATPase"/>
</dbReference>